<accession>A0ABU2T6S4</accession>
<name>A0ABU2T6S4_9ACTN</name>
<protein>
    <submittedName>
        <fullName evidence="2">Uncharacterized protein</fullName>
    </submittedName>
</protein>
<comment type="caution">
    <text evidence="2">The sequence shown here is derived from an EMBL/GenBank/DDBJ whole genome shotgun (WGS) entry which is preliminary data.</text>
</comment>
<dbReference type="RefSeq" id="WP_311623916.1">
    <property type="nucleotide sequence ID" value="NZ_JAVRFE010000014.1"/>
</dbReference>
<dbReference type="EMBL" id="JAVRFE010000014">
    <property type="protein sequence ID" value="MDT0456730.1"/>
    <property type="molecule type" value="Genomic_DNA"/>
</dbReference>
<keyword evidence="3" id="KW-1185">Reference proteome</keyword>
<feature type="region of interest" description="Disordered" evidence="1">
    <location>
        <begin position="1"/>
        <end position="47"/>
    </location>
</feature>
<reference evidence="2" key="1">
    <citation type="submission" date="2024-05" db="EMBL/GenBank/DDBJ databases">
        <title>30 novel species of actinomycetes from the DSMZ collection.</title>
        <authorList>
            <person name="Nouioui I."/>
        </authorList>
    </citation>
    <scope>NUCLEOTIDE SEQUENCE</scope>
    <source>
        <strain evidence="2">DSM 41527</strain>
    </source>
</reference>
<gene>
    <name evidence="2" type="ORF">RM550_13450</name>
</gene>
<organism evidence="2 3">
    <name type="scientific">Streptomyces mooreae</name>
    <dbReference type="NCBI Taxonomy" id="3075523"/>
    <lineage>
        <taxon>Bacteria</taxon>
        <taxon>Bacillati</taxon>
        <taxon>Actinomycetota</taxon>
        <taxon>Actinomycetes</taxon>
        <taxon>Kitasatosporales</taxon>
        <taxon>Streptomycetaceae</taxon>
        <taxon>Streptomyces</taxon>
    </lineage>
</organism>
<evidence type="ECO:0000313" key="2">
    <source>
        <dbReference type="EMBL" id="MDT0456730.1"/>
    </source>
</evidence>
<proteinExistence type="predicted"/>
<dbReference type="Proteomes" id="UP001180551">
    <property type="component" value="Unassembled WGS sequence"/>
</dbReference>
<evidence type="ECO:0000313" key="3">
    <source>
        <dbReference type="Proteomes" id="UP001180551"/>
    </source>
</evidence>
<feature type="region of interest" description="Disordered" evidence="1">
    <location>
        <begin position="71"/>
        <end position="127"/>
    </location>
</feature>
<sequence length="470" mass="50752">MRAKDRLPGSGSGRAQAPRAARTTPSPAGDAALPAAAGKAGGLAPEAAAALQRAVGNAAFSAALASLEQHRHSPACGHTAPPPVQRSTVQDVLRTPGRPLDDPVRTDRESRLGTAGAPGRGSAGERPVQRTFHLGNKAVRVADDVLPVGELIKRGKLRHERWDEDFKAKVREEIVSMAADDQDFGRKTYVQLLDTAEMRLRRASAAHLAPVVPTAIKTGSGSPDPQDGEVELSESDRRRRLTEVRRRLSLRSTEQNLDAFRNRQKMVNPFKHKPTGHSYSIGHTGNFVLGGPQEGEYEALFERARNTSGLSDEELAKHFIRALTESGYRFDGMSEDGRKYCTKVVAIIQGAEFRRTAVNPTVAIAAFNQVVTGSAGTLHEALNTYAVFAKAKGTSATGGSKDSQFHRDPAVDQEDEDIKRRMANEYRALAQLVAANGFDPNDEEEFYAGCDKIAATSMGALTATFEYAMP</sequence>
<feature type="compositionally biased region" description="Basic and acidic residues" evidence="1">
    <location>
        <begin position="99"/>
        <end position="111"/>
    </location>
</feature>
<feature type="compositionally biased region" description="Low complexity" evidence="1">
    <location>
        <begin position="14"/>
        <end position="47"/>
    </location>
</feature>
<evidence type="ECO:0000256" key="1">
    <source>
        <dbReference type="SAM" id="MobiDB-lite"/>
    </source>
</evidence>
<feature type="region of interest" description="Disordered" evidence="1">
    <location>
        <begin position="214"/>
        <end position="238"/>
    </location>
</feature>